<dbReference type="Proteomes" id="UP000281553">
    <property type="component" value="Unassembled WGS sequence"/>
</dbReference>
<organism evidence="1 2">
    <name type="scientific">Dibothriocephalus latus</name>
    <name type="common">Fish tapeworm</name>
    <name type="synonym">Diphyllobothrium latum</name>
    <dbReference type="NCBI Taxonomy" id="60516"/>
    <lineage>
        <taxon>Eukaryota</taxon>
        <taxon>Metazoa</taxon>
        <taxon>Spiralia</taxon>
        <taxon>Lophotrochozoa</taxon>
        <taxon>Platyhelminthes</taxon>
        <taxon>Cestoda</taxon>
        <taxon>Eucestoda</taxon>
        <taxon>Diphyllobothriidea</taxon>
        <taxon>Diphyllobothriidae</taxon>
        <taxon>Dibothriocephalus</taxon>
    </lineage>
</organism>
<dbReference type="EMBL" id="UYRU01001227">
    <property type="protein sequence ID" value="VDK31341.1"/>
    <property type="molecule type" value="Genomic_DNA"/>
</dbReference>
<accession>A0A3P6QH68</accession>
<keyword evidence="2" id="KW-1185">Reference proteome</keyword>
<reference evidence="1 2" key="1">
    <citation type="submission" date="2018-11" db="EMBL/GenBank/DDBJ databases">
        <authorList>
            <consortium name="Pathogen Informatics"/>
        </authorList>
    </citation>
    <scope>NUCLEOTIDE SEQUENCE [LARGE SCALE GENOMIC DNA]</scope>
</reference>
<evidence type="ECO:0000313" key="1">
    <source>
        <dbReference type="EMBL" id="VDK31341.1"/>
    </source>
</evidence>
<sequence length="75" mass="8482">MLWDLAVAASYPSVWTPARMYATNVPTAVALWDVSIVFEPVEAIHPRQTRLFFSFPILDACEIHHVNVVFGFICC</sequence>
<dbReference type="AlphaFoldDB" id="A0A3P6QH68"/>
<evidence type="ECO:0000313" key="2">
    <source>
        <dbReference type="Proteomes" id="UP000281553"/>
    </source>
</evidence>
<name>A0A3P6QH68_DIBLA</name>
<protein>
    <submittedName>
        <fullName evidence="1">Uncharacterized protein</fullName>
    </submittedName>
</protein>
<gene>
    <name evidence="1" type="ORF">DILT_LOCUS316</name>
</gene>
<proteinExistence type="predicted"/>